<feature type="domain" description="Peptidoglycan binding-like" evidence="1">
    <location>
        <begin position="153"/>
        <end position="206"/>
    </location>
</feature>
<dbReference type="Gene3D" id="1.10.101.10">
    <property type="entry name" value="PGBD-like superfamily/PGBD"/>
    <property type="match status" value="1"/>
</dbReference>
<evidence type="ECO:0000259" key="1">
    <source>
        <dbReference type="Pfam" id="PF01471"/>
    </source>
</evidence>
<dbReference type="InterPro" id="IPR036365">
    <property type="entry name" value="PGBD-like_sf"/>
</dbReference>
<accession>A0ABX1PGC7</accession>
<proteinExistence type="predicted"/>
<dbReference type="SUPFAM" id="SSF47090">
    <property type="entry name" value="PGBD-like"/>
    <property type="match status" value="1"/>
</dbReference>
<comment type="caution">
    <text evidence="2">The sequence shown here is derived from an EMBL/GenBank/DDBJ whole genome shotgun (WGS) entry which is preliminary data.</text>
</comment>
<evidence type="ECO:0000313" key="3">
    <source>
        <dbReference type="Proteomes" id="UP000718564"/>
    </source>
</evidence>
<evidence type="ECO:0000313" key="2">
    <source>
        <dbReference type="EMBL" id="NMG22520.1"/>
    </source>
</evidence>
<dbReference type="InterPro" id="IPR036366">
    <property type="entry name" value="PGBDSf"/>
</dbReference>
<protein>
    <recommendedName>
        <fullName evidence="1">Peptidoglycan binding-like domain-containing protein</fullName>
    </recommendedName>
</protein>
<organism evidence="2 3">
    <name type="scientific">Brasilonema bromeliae SPC951</name>
    <dbReference type="NCBI Taxonomy" id="385972"/>
    <lineage>
        <taxon>Bacteria</taxon>
        <taxon>Bacillati</taxon>
        <taxon>Cyanobacteriota</taxon>
        <taxon>Cyanophyceae</taxon>
        <taxon>Nostocales</taxon>
        <taxon>Scytonemataceae</taxon>
        <taxon>Brasilonema</taxon>
        <taxon>Bromeliae group (in: Brasilonema)</taxon>
    </lineage>
</organism>
<dbReference type="Pfam" id="PF01471">
    <property type="entry name" value="PG_binding_1"/>
    <property type="match status" value="1"/>
</dbReference>
<keyword evidence="3" id="KW-1185">Reference proteome</keyword>
<dbReference type="InterPro" id="IPR002477">
    <property type="entry name" value="Peptidoglycan-bd-like"/>
</dbReference>
<dbReference type="Proteomes" id="UP000718564">
    <property type="component" value="Unassembled WGS sequence"/>
</dbReference>
<dbReference type="EMBL" id="QMEB01000270">
    <property type="protein sequence ID" value="NMG22520.1"/>
    <property type="molecule type" value="Genomic_DNA"/>
</dbReference>
<sequence length="209" mass="23201">MAVQAAMSIISIENKSILNPAEINIAYKISSNILRAKNFQVAAKDTTEDVITDTQCFHLCAEPEMLLPFDAIPQLVAEWENTVRNFQRSPLKESQKIMLASTSFFGFQVASEPSAKRVIRQRKQRATDIGNDQIVPQINTSQSLPVLSFRSSGLAVKVLQQLLSSNGYTIRPDGVFGALTEAAVKAFQNKRNLPVDGIVGQRTWYELTK</sequence>
<reference evidence="2 3" key="1">
    <citation type="submission" date="2018-06" db="EMBL/GenBank/DDBJ databases">
        <title>Comparative genomics of Brasilonema spp. strains.</title>
        <authorList>
            <person name="Alvarenga D.O."/>
            <person name="Fiore M.F."/>
            <person name="Varani A.M."/>
        </authorList>
    </citation>
    <scope>NUCLEOTIDE SEQUENCE [LARGE SCALE GENOMIC DNA]</scope>
    <source>
        <strain evidence="2 3">SPC951</strain>
    </source>
</reference>
<gene>
    <name evidence="2" type="ORF">DP116_24960</name>
</gene>
<name>A0ABX1PGC7_9CYAN</name>